<dbReference type="EMBL" id="ACQT01000618">
    <property type="protein sequence ID" value="EER57560.1"/>
    <property type="molecule type" value="Genomic_DNA"/>
</dbReference>
<evidence type="ECO:0000313" key="2">
    <source>
        <dbReference type="Proteomes" id="UP000003856"/>
    </source>
</evidence>
<comment type="caution">
    <text evidence="1">The sequence shown here is derived from an EMBL/GenBank/DDBJ whole genome shotgun (WGS) entry which is preliminary data.</text>
</comment>
<proteinExistence type="predicted"/>
<sequence length="34" mass="3571">MSSQWVVTGPSTSTPACARMNAPVHTEALICAPR</sequence>
<dbReference type="Proteomes" id="UP000003856">
    <property type="component" value="Unassembled WGS sequence"/>
</dbReference>
<name>C5TD89_ACIDE</name>
<evidence type="ECO:0000313" key="1">
    <source>
        <dbReference type="EMBL" id="EER57560.1"/>
    </source>
</evidence>
<dbReference type="AlphaFoldDB" id="C5TD89"/>
<organism evidence="1 2">
    <name type="scientific">Acidovorax delafieldii 2AN</name>
    <dbReference type="NCBI Taxonomy" id="573060"/>
    <lineage>
        <taxon>Bacteria</taxon>
        <taxon>Pseudomonadati</taxon>
        <taxon>Pseudomonadota</taxon>
        <taxon>Betaproteobacteria</taxon>
        <taxon>Burkholderiales</taxon>
        <taxon>Comamonadaceae</taxon>
        <taxon>Acidovorax</taxon>
    </lineage>
</organism>
<feature type="non-terminal residue" evidence="1">
    <location>
        <position position="34"/>
    </location>
</feature>
<gene>
    <name evidence="1" type="ORF">AcdelDRAFT_4870</name>
</gene>
<accession>C5TD89</accession>
<keyword evidence="2" id="KW-1185">Reference proteome</keyword>
<reference evidence="1 2" key="1">
    <citation type="submission" date="2009-05" db="EMBL/GenBank/DDBJ databases">
        <title>The draft genome of Acidovorax delafieldii 2AN.</title>
        <authorList>
            <consortium name="US DOE Joint Genome Institute (JGI-PGF)"/>
            <person name="Lucas S."/>
            <person name="Copeland A."/>
            <person name="Lapidus A."/>
            <person name="Glavina del Rio T."/>
            <person name="Tice H."/>
            <person name="Bruce D."/>
            <person name="Goodwin L."/>
            <person name="Pitluck S."/>
            <person name="Larimer F."/>
            <person name="Land M.L."/>
            <person name="Hauser L."/>
            <person name="Shelobolina E.S."/>
            <person name="Picardal F."/>
            <person name="Roden E."/>
            <person name="Emerson D."/>
        </authorList>
    </citation>
    <scope>NUCLEOTIDE SEQUENCE [LARGE SCALE GENOMIC DNA]</scope>
    <source>
        <strain evidence="1 2">2AN</strain>
    </source>
</reference>
<protein>
    <submittedName>
        <fullName evidence="1">Uncharacterized protein</fullName>
    </submittedName>
</protein>